<dbReference type="GO" id="GO:0008270">
    <property type="term" value="F:zinc ion binding"/>
    <property type="evidence" value="ECO:0007669"/>
    <property type="project" value="InterPro"/>
</dbReference>
<evidence type="ECO:0000256" key="2">
    <source>
        <dbReference type="ARBA" id="ARBA00023242"/>
    </source>
</evidence>
<dbReference type="GO" id="GO:0000981">
    <property type="term" value="F:DNA-binding transcription factor activity, RNA polymerase II-specific"/>
    <property type="evidence" value="ECO:0007669"/>
    <property type="project" value="InterPro"/>
</dbReference>
<sequence length="822" mass="89901">MITDLCAGEHFLDGASDHRAGHAQGNKAGEQQGKGVSMSPSSDKRVPLACHRCRAKRARCSGDKPVCLACARASEECTWPSGRKRKRTRREMEADERKEREAAAAAAASVSGRNIAKPYVTKKPAAILSSAPAGAVSSTSMWRYPPPAPAPFIWPPNNPDVPQAASLSALSSQTLTDLNRLGETSSERLVRAVESQVAFIEGDPSRQEDLELFYYRFVSNSTDNPGINRIALKLHPRTSNTLHDTVKAPVPESESSSHSQGLPPSAQSPSIFQTQELFDGSSLPLPNVYIPLLDVFFRTIGRHFPSISRKRMEERLETGTMSAFLLNCALLWGTCFVVTHYTQSGICADCAPFITRAQELIIPLLHLPTTDSVTGLLLLAWANYGQNSESGLWTIHQISSRMAIRMALDLGLHEAGILFNSEIYESAAHVVRTRLLFWSLFVTDRILSFSTGRPVSISEEIIEIPLPTDEDMTPDSARNTDPAALQEPVQPTAFPLLVRLMVLCGRIGNVLNGRRGRSRTLVGPTLSTSPNVLGELQQQLVQFYSDLSEPMKWSVEAFQRQEARGHGGVFLTLHLWANAVLALVYHPDLLSNPSGIETPLSSHMDRSLKLSLSSSRLISECLVFADLFSSQSYLASPFVVQPIHVASLAFVYDMRSSVMGYDPESDTSTATEMHSHSPDVAPKTAHLLLTSLARQSLATTTRAIQRMEYYWAGASYVSNVLAKKAAGLMQIRSDPTANKKTFISLPDKGLLRRFTGKNLPHNTAPPTETSLRESLAQEADICSLNDLLSSYSVQGMIVQPADSFDLESLLAVSVYKGNDGAI</sequence>
<dbReference type="InterPro" id="IPR036864">
    <property type="entry name" value="Zn2-C6_fun-type_DNA-bd_sf"/>
</dbReference>
<dbReference type="InterPro" id="IPR007219">
    <property type="entry name" value="XnlR_reg_dom"/>
</dbReference>
<feature type="compositionally biased region" description="Polar residues" evidence="3">
    <location>
        <begin position="253"/>
        <end position="267"/>
    </location>
</feature>
<dbReference type="PANTHER" id="PTHR47783:SF1">
    <property type="entry name" value="ZN(II)2CYS6 TRANSCRIPTION FACTOR (EUROFUNG)"/>
    <property type="match status" value="1"/>
</dbReference>
<dbReference type="GO" id="GO:0003677">
    <property type="term" value="F:DNA binding"/>
    <property type="evidence" value="ECO:0007669"/>
    <property type="project" value="InterPro"/>
</dbReference>
<dbReference type="OrthoDB" id="2428527at2759"/>
<feature type="region of interest" description="Disordered" evidence="3">
    <location>
        <begin position="16"/>
        <end position="44"/>
    </location>
</feature>
<dbReference type="Pfam" id="PF04082">
    <property type="entry name" value="Fungal_trans"/>
    <property type="match status" value="1"/>
</dbReference>
<name>A0A0D7A1P4_9AGAR</name>
<dbReference type="SUPFAM" id="SSF57701">
    <property type="entry name" value="Zn2/Cys6 DNA-binding domain"/>
    <property type="match status" value="1"/>
</dbReference>
<dbReference type="EMBL" id="KN882067">
    <property type="protein sequence ID" value="KIY44665.1"/>
    <property type="molecule type" value="Genomic_DNA"/>
</dbReference>
<evidence type="ECO:0000256" key="3">
    <source>
        <dbReference type="SAM" id="MobiDB-lite"/>
    </source>
</evidence>
<evidence type="ECO:0000313" key="5">
    <source>
        <dbReference type="EMBL" id="KIY44665.1"/>
    </source>
</evidence>
<gene>
    <name evidence="5" type="ORF">FISHEDRAFT_67380</name>
</gene>
<dbReference type="Pfam" id="PF00172">
    <property type="entry name" value="Zn_clus"/>
    <property type="match status" value="1"/>
</dbReference>
<dbReference type="Proteomes" id="UP000054144">
    <property type="component" value="Unassembled WGS sequence"/>
</dbReference>
<dbReference type="PROSITE" id="PS00463">
    <property type="entry name" value="ZN2_CY6_FUNGAL_1"/>
    <property type="match status" value="1"/>
</dbReference>
<dbReference type="PANTHER" id="PTHR47783">
    <property type="entry name" value="ZN(II)2CYS6 TRANSCRIPTION FACTOR (EUROFUNG)-RELATED"/>
    <property type="match status" value="1"/>
</dbReference>
<evidence type="ECO:0000313" key="6">
    <source>
        <dbReference type="Proteomes" id="UP000054144"/>
    </source>
</evidence>
<feature type="region of interest" description="Disordered" evidence="3">
    <location>
        <begin position="242"/>
        <end position="267"/>
    </location>
</feature>
<organism evidence="5 6">
    <name type="scientific">Fistulina hepatica ATCC 64428</name>
    <dbReference type="NCBI Taxonomy" id="1128425"/>
    <lineage>
        <taxon>Eukaryota</taxon>
        <taxon>Fungi</taxon>
        <taxon>Dikarya</taxon>
        <taxon>Basidiomycota</taxon>
        <taxon>Agaricomycotina</taxon>
        <taxon>Agaricomycetes</taxon>
        <taxon>Agaricomycetidae</taxon>
        <taxon>Agaricales</taxon>
        <taxon>Fistulinaceae</taxon>
        <taxon>Fistulina</taxon>
    </lineage>
</organism>
<keyword evidence="1" id="KW-0479">Metal-binding</keyword>
<dbReference type="InterPro" id="IPR001138">
    <property type="entry name" value="Zn2Cys6_DnaBD"/>
</dbReference>
<dbReference type="PROSITE" id="PS50048">
    <property type="entry name" value="ZN2_CY6_FUNGAL_2"/>
    <property type="match status" value="1"/>
</dbReference>
<feature type="domain" description="Zn(2)-C6 fungal-type" evidence="4">
    <location>
        <begin position="49"/>
        <end position="79"/>
    </location>
</feature>
<dbReference type="GO" id="GO:0006351">
    <property type="term" value="P:DNA-templated transcription"/>
    <property type="evidence" value="ECO:0007669"/>
    <property type="project" value="InterPro"/>
</dbReference>
<dbReference type="Gene3D" id="4.10.240.10">
    <property type="entry name" value="Zn(2)-C6 fungal-type DNA-binding domain"/>
    <property type="match status" value="1"/>
</dbReference>
<keyword evidence="6" id="KW-1185">Reference proteome</keyword>
<evidence type="ECO:0000256" key="1">
    <source>
        <dbReference type="ARBA" id="ARBA00022723"/>
    </source>
</evidence>
<evidence type="ECO:0000259" key="4">
    <source>
        <dbReference type="PROSITE" id="PS50048"/>
    </source>
</evidence>
<dbReference type="SMART" id="SM00066">
    <property type="entry name" value="GAL4"/>
    <property type="match status" value="1"/>
</dbReference>
<reference evidence="5 6" key="1">
    <citation type="journal article" date="2015" name="Fungal Genet. Biol.">
        <title>Evolution of novel wood decay mechanisms in Agaricales revealed by the genome sequences of Fistulina hepatica and Cylindrobasidium torrendii.</title>
        <authorList>
            <person name="Floudas D."/>
            <person name="Held B.W."/>
            <person name="Riley R."/>
            <person name="Nagy L.G."/>
            <person name="Koehler G."/>
            <person name="Ransdell A.S."/>
            <person name="Younus H."/>
            <person name="Chow J."/>
            <person name="Chiniquy J."/>
            <person name="Lipzen A."/>
            <person name="Tritt A."/>
            <person name="Sun H."/>
            <person name="Haridas S."/>
            <person name="LaButti K."/>
            <person name="Ohm R.A."/>
            <person name="Kues U."/>
            <person name="Blanchette R.A."/>
            <person name="Grigoriev I.V."/>
            <person name="Minto R.E."/>
            <person name="Hibbett D.S."/>
        </authorList>
    </citation>
    <scope>NUCLEOTIDE SEQUENCE [LARGE SCALE GENOMIC DNA]</scope>
    <source>
        <strain evidence="5 6">ATCC 64428</strain>
    </source>
</reference>
<proteinExistence type="predicted"/>
<dbReference type="AlphaFoldDB" id="A0A0D7A1P4"/>
<accession>A0A0D7A1P4</accession>
<keyword evidence="2" id="KW-0539">Nucleus</keyword>
<protein>
    <recommendedName>
        <fullName evidence="4">Zn(2)-C6 fungal-type domain-containing protein</fullName>
    </recommendedName>
</protein>
<dbReference type="CDD" id="cd12148">
    <property type="entry name" value="fungal_TF_MHR"/>
    <property type="match status" value="1"/>
</dbReference>
<dbReference type="SMART" id="SM00906">
    <property type="entry name" value="Fungal_trans"/>
    <property type="match status" value="1"/>
</dbReference>
<dbReference type="CDD" id="cd00067">
    <property type="entry name" value="GAL4"/>
    <property type="match status" value="1"/>
</dbReference>